<evidence type="ECO:0000313" key="5">
    <source>
        <dbReference type="EMBL" id="KRZ60283.1"/>
    </source>
</evidence>
<dbReference type="Gene3D" id="3.30.870.10">
    <property type="entry name" value="Endonuclease Chain A"/>
    <property type="match status" value="2"/>
</dbReference>
<dbReference type="PANTHER" id="PTHR10185">
    <property type="entry name" value="PHOSPHOLIPASE D - RELATED"/>
    <property type="match status" value="1"/>
</dbReference>
<dbReference type="PROSITE" id="PS51670">
    <property type="entry name" value="SHKT"/>
    <property type="match status" value="1"/>
</dbReference>
<evidence type="ECO:0000256" key="2">
    <source>
        <dbReference type="PROSITE-ProRule" id="PRU01005"/>
    </source>
</evidence>
<feature type="domain" description="ShKT" evidence="4">
    <location>
        <begin position="14"/>
        <end position="47"/>
    </location>
</feature>
<dbReference type="InterPro" id="IPR012674">
    <property type="entry name" value="Calycin"/>
</dbReference>
<feature type="domain" description="PLD phosphodiesterase" evidence="3">
    <location>
        <begin position="690"/>
        <end position="716"/>
    </location>
</feature>
<dbReference type="PROSITE" id="PS50035">
    <property type="entry name" value="PLD"/>
    <property type="match status" value="2"/>
</dbReference>
<evidence type="ECO:0000259" key="4">
    <source>
        <dbReference type="PROSITE" id="PS51670"/>
    </source>
</evidence>
<dbReference type="InterPro" id="IPR003582">
    <property type="entry name" value="ShKT_dom"/>
</dbReference>
<reference evidence="5 6" key="1">
    <citation type="submission" date="2015-05" db="EMBL/GenBank/DDBJ databases">
        <title>Evolution of Trichinella species and genotypes.</title>
        <authorList>
            <person name="Korhonen P.K."/>
            <person name="Edoardo P."/>
            <person name="Giuseppe L.R."/>
            <person name="Gasser R.B."/>
        </authorList>
    </citation>
    <scope>NUCLEOTIDE SEQUENCE [LARGE SCALE GENOMIC DNA]</scope>
    <source>
        <strain evidence="5">ISS10</strain>
    </source>
</reference>
<gene>
    <name evidence="5" type="primary">Pld3</name>
    <name evidence="5" type="ORF">T02_2902</name>
</gene>
<proteinExistence type="inferred from homology"/>
<accession>A0A0V1LL92</accession>
<dbReference type="Pfam" id="PF01549">
    <property type="entry name" value="ShK"/>
    <property type="match status" value="1"/>
</dbReference>
<dbReference type="SUPFAM" id="SSF56024">
    <property type="entry name" value="Phospholipase D/nuclease"/>
    <property type="match status" value="2"/>
</dbReference>
<comment type="caution">
    <text evidence="2">Lacks conserved residue(s) required for the propagation of feature annotation.</text>
</comment>
<feature type="domain" description="PLD phosphodiesterase" evidence="3">
    <location>
        <begin position="478"/>
        <end position="505"/>
    </location>
</feature>
<evidence type="ECO:0000313" key="6">
    <source>
        <dbReference type="Proteomes" id="UP000054721"/>
    </source>
</evidence>
<protein>
    <submittedName>
        <fullName evidence="5">Phospholipase D3</fullName>
    </submittedName>
</protein>
<comment type="similarity">
    <text evidence="1">Belongs to the phospholipase D family.</text>
</comment>
<dbReference type="InterPro" id="IPR050874">
    <property type="entry name" value="Diverse_PLD-related"/>
</dbReference>
<sequence>MNLLYPSCGDTTSCTDYSSQCPDWASGGQCESSEWVMKNCRLSCRKCFGSLPKQYDKHYVPFDLKPIAFLLGRWRSEFGGKARFPTIPNFTYGEQLDFKLSDTPLFGMPSMNYSAFAWGINNKESLHSEYGFFTVKNHTNTIGLTTVMSNGFTSVEEGQVSGNKIVLKLVDIGRISWSRDLPVLDMIREITLIDPTTLEQRLQMETLTHKMQDHTFIRYKKFSNSVQIVIVQRQCEAMLKIICIEQCKFYITLHTLRPMETDSTCRLPPSSAWAGRIPALPVIRIFQKKSSVSSSSTFCSASTIALALCLAVFFADPGWNVYISLFVNKSRKSNETLDALRSSETSARKLYREACKITCSIEIVESIPDNLTFDSAILPKSTFAAWNMLLALAENEINIAAYKTSLRGKHILNKPDLSTEMGEKIFDQLLKAGTKRHIRVRMVENYPPKDRGDNADGSSLASKGALHRRPLHLKKYYGSGTMHSKFFVVDDRHFYLGSANLDWRSLNQKMELGVLVLNCPCLAKDLKHIFASYWNLASQPYLNDMLISKTDINHKTPLTIQYKGVDTDVYIAASPTSLNTVGRTWDLEAIVSAISSAKRFIYIHVMDFIPMVLYKKPRNYWPVIDTALRKAVIESGVELKILVAALHFVKENLAFLKSLQAINGCSTKGSVEIKIFNVPAITAFQRQIARDRRTHNKFMVTENTVIIGTSNWSGDYFTTTTGLALVSHQNGLNRPFVDSIREIFLRDWKCPYAHALSTYIQHCLENNNNSIMCENSKT</sequence>
<keyword evidence="6" id="KW-1185">Reference proteome</keyword>
<dbReference type="SUPFAM" id="SSF50814">
    <property type="entry name" value="Lipocalins"/>
    <property type="match status" value="1"/>
</dbReference>
<dbReference type="EMBL" id="JYDW01000030">
    <property type="protein sequence ID" value="KRZ60283.1"/>
    <property type="molecule type" value="Genomic_DNA"/>
</dbReference>
<dbReference type="Pfam" id="PF08768">
    <property type="entry name" value="THAP4_heme-bd"/>
    <property type="match status" value="1"/>
</dbReference>
<dbReference type="Proteomes" id="UP000054721">
    <property type="component" value="Unassembled WGS sequence"/>
</dbReference>
<dbReference type="GO" id="GO:0003824">
    <property type="term" value="F:catalytic activity"/>
    <property type="evidence" value="ECO:0007669"/>
    <property type="project" value="InterPro"/>
</dbReference>
<name>A0A0V1LL92_9BILA</name>
<dbReference type="PANTHER" id="PTHR10185:SF25">
    <property type="entry name" value="PLD PHOSPHODIESTERASE DOMAIN-CONTAINING PROTEIN"/>
    <property type="match status" value="1"/>
</dbReference>
<dbReference type="SMART" id="SM00254">
    <property type="entry name" value="ShKT"/>
    <property type="match status" value="1"/>
</dbReference>
<dbReference type="CDD" id="cd09106">
    <property type="entry name" value="PLDc_vPLD3_4_5_like_1"/>
    <property type="match status" value="1"/>
</dbReference>
<dbReference type="OrthoDB" id="1923775at2759"/>
<dbReference type="InterPro" id="IPR014878">
    <property type="entry name" value="THAP4-like_heme-bd"/>
</dbReference>
<dbReference type="Gene3D" id="2.40.128.20">
    <property type="match status" value="1"/>
</dbReference>
<comment type="caution">
    <text evidence="5">The sequence shown here is derived from an EMBL/GenBank/DDBJ whole genome shotgun (WGS) entry which is preliminary data.</text>
</comment>
<dbReference type="CDD" id="cd07828">
    <property type="entry name" value="lipocalin_heme-bd-THAP4-like"/>
    <property type="match status" value="1"/>
</dbReference>
<dbReference type="SMART" id="SM00155">
    <property type="entry name" value="PLDc"/>
    <property type="match status" value="2"/>
</dbReference>
<dbReference type="InterPro" id="IPR001736">
    <property type="entry name" value="PLipase_D/transphosphatidylase"/>
</dbReference>
<dbReference type="InterPro" id="IPR032803">
    <property type="entry name" value="PLDc_3"/>
</dbReference>
<dbReference type="STRING" id="6335.A0A0V1LL92"/>
<evidence type="ECO:0000259" key="3">
    <source>
        <dbReference type="PROSITE" id="PS50035"/>
    </source>
</evidence>
<organism evidence="5 6">
    <name type="scientific">Trichinella nativa</name>
    <dbReference type="NCBI Taxonomy" id="6335"/>
    <lineage>
        <taxon>Eukaryota</taxon>
        <taxon>Metazoa</taxon>
        <taxon>Ecdysozoa</taxon>
        <taxon>Nematoda</taxon>
        <taxon>Enoplea</taxon>
        <taxon>Dorylaimia</taxon>
        <taxon>Trichinellida</taxon>
        <taxon>Trichinellidae</taxon>
        <taxon>Trichinella</taxon>
    </lineage>
</organism>
<evidence type="ECO:0000256" key="1">
    <source>
        <dbReference type="ARBA" id="ARBA00008664"/>
    </source>
</evidence>
<dbReference type="AlphaFoldDB" id="A0A0V1LL92"/>
<dbReference type="CDD" id="cd09107">
    <property type="entry name" value="PLDc_vPLD3_4_5_like_2"/>
    <property type="match status" value="1"/>
</dbReference>
<dbReference type="Pfam" id="PF13918">
    <property type="entry name" value="PLDc_3"/>
    <property type="match status" value="1"/>
</dbReference>